<name>A9JX34_PHANO</name>
<evidence type="ECO:0000313" key="3">
    <source>
        <dbReference type="Proteomes" id="UP000001055"/>
    </source>
</evidence>
<dbReference type="GeneID" id="5971421"/>
<gene>
    <name evidence="2" type="ORF">SNOG_20036</name>
</gene>
<reference evidence="3" key="1">
    <citation type="journal article" date="2007" name="Plant Cell">
        <title>Dothideomycete-plant interactions illuminated by genome sequencing and EST analysis of the wheat pathogen Stagonospora nodorum.</title>
        <authorList>
            <person name="Hane J.K."/>
            <person name="Lowe R.G."/>
            <person name="Solomon P.S."/>
            <person name="Tan K.C."/>
            <person name="Schoch C.L."/>
            <person name="Spatafora J.W."/>
            <person name="Crous P.W."/>
            <person name="Kodira C."/>
            <person name="Birren B.W."/>
            <person name="Galagan J.E."/>
            <person name="Torriani S.F."/>
            <person name="McDonald B.A."/>
            <person name="Oliver R.P."/>
        </authorList>
    </citation>
    <scope>NUCLEOTIDE SEQUENCE [LARGE SCALE GENOMIC DNA]</scope>
    <source>
        <strain evidence="3">SN15 / ATCC MYA-4574 / FGSC 10173</strain>
    </source>
</reference>
<dbReference type="Proteomes" id="UP000001055">
    <property type="component" value="Unassembled WGS sequence"/>
</dbReference>
<dbReference type="KEGG" id="pno:SNOG_20036"/>
<sequence>MAEASAYRQTVVGARPAKQPQQGAAAEICECLQALFRQEEGGHPAVGIGYSMNTSFASSAFEAV</sequence>
<organism evidence="2 3">
    <name type="scientific">Phaeosphaeria nodorum (strain SN15 / ATCC MYA-4574 / FGSC 10173)</name>
    <name type="common">Glume blotch fungus</name>
    <name type="synonym">Parastagonospora nodorum</name>
    <dbReference type="NCBI Taxonomy" id="321614"/>
    <lineage>
        <taxon>Eukaryota</taxon>
        <taxon>Fungi</taxon>
        <taxon>Dikarya</taxon>
        <taxon>Ascomycota</taxon>
        <taxon>Pezizomycotina</taxon>
        <taxon>Dothideomycetes</taxon>
        <taxon>Pleosporomycetidae</taxon>
        <taxon>Pleosporales</taxon>
        <taxon>Pleosporineae</taxon>
        <taxon>Phaeosphaeriaceae</taxon>
        <taxon>Parastagonospora</taxon>
    </lineage>
</organism>
<feature type="region of interest" description="Disordered" evidence="1">
    <location>
        <begin position="1"/>
        <end position="22"/>
    </location>
</feature>
<dbReference type="EMBL" id="CH445330">
    <property type="protein sequence ID" value="EDP89892.1"/>
    <property type="molecule type" value="Genomic_DNA"/>
</dbReference>
<protein>
    <submittedName>
        <fullName evidence="2">Uncharacterized protein</fullName>
    </submittedName>
</protein>
<dbReference type="RefSeq" id="XP_001794553.1">
    <property type="nucleotide sequence ID" value="XM_001794501.1"/>
</dbReference>
<evidence type="ECO:0000313" key="2">
    <source>
        <dbReference type="EMBL" id="EDP89892.1"/>
    </source>
</evidence>
<proteinExistence type="predicted"/>
<accession>A9JX34</accession>
<dbReference type="InParanoid" id="A9JX34"/>
<dbReference type="AlphaFoldDB" id="A9JX34"/>
<evidence type="ECO:0000256" key="1">
    <source>
        <dbReference type="SAM" id="MobiDB-lite"/>
    </source>
</evidence>